<dbReference type="RefSeq" id="WP_009870306.1">
    <property type="nucleotide sequence ID" value="NZ_JXSL01000033.1"/>
</dbReference>
<dbReference type="STRING" id="272627.CCC_01399"/>
<evidence type="ECO:0000313" key="2">
    <source>
        <dbReference type="Proteomes" id="UP000031971"/>
    </source>
</evidence>
<reference evidence="1 2" key="1">
    <citation type="submission" date="2015-01" db="EMBL/GenBank/DDBJ databases">
        <title>Genome Sequence of Magnetospirillum magnetotacticum Strain MS-1.</title>
        <authorList>
            <person name="Marinov G.K."/>
            <person name="Smalley M.D."/>
            <person name="DeSalvo G."/>
        </authorList>
    </citation>
    <scope>NUCLEOTIDE SEQUENCE [LARGE SCALE GENOMIC DNA]</scope>
    <source>
        <strain evidence="1 2">MS-1</strain>
    </source>
</reference>
<organism evidence="1 2">
    <name type="scientific">Paramagnetospirillum magnetotacticum MS-1</name>
    <dbReference type="NCBI Taxonomy" id="272627"/>
    <lineage>
        <taxon>Bacteria</taxon>
        <taxon>Pseudomonadati</taxon>
        <taxon>Pseudomonadota</taxon>
        <taxon>Alphaproteobacteria</taxon>
        <taxon>Rhodospirillales</taxon>
        <taxon>Magnetospirillaceae</taxon>
        <taxon>Paramagnetospirillum</taxon>
    </lineage>
</organism>
<proteinExistence type="predicted"/>
<name>A0A0C2UVP0_PARME</name>
<protein>
    <submittedName>
        <fullName evidence="1">Uncharacterized protein</fullName>
    </submittedName>
</protein>
<comment type="caution">
    <text evidence="1">The sequence shown here is derived from an EMBL/GenBank/DDBJ whole genome shotgun (WGS) entry which is preliminary data.</text>
</comment>
<evidence type="ECO:0000313" key="1">
    <source>
        <dbReference type="EMBL" id="KIL96906.1"/>
    </source>
</evidence>
<accession>A0A0C2UVP0</accession>
<dbReference type="AlphaFoldDB" id="A0A0C2UVP0"/>
<sequence length="165" mass="18494">MTTTISWPARLPLPTFEGTSLEQQDSCLRTEMEAGPARQRRRFTQAPTRMPVRWRFRDVDFATFEAWFKLKVGSGANWFSIALLGGIGLATHEARFLGQGGVPYKAVPNRGGVWIVTSVLEIRERPMLDDGALEILLVEDVPALFSNIAALHSTLHVDLTDSIRW</sequence>
<gene>
    <name evidence="1" type="ORF">CCC_01399</name>
</gene>
<dbReference type="EMBL" id="JXSL01000033">
    <property type="protein sequence ID" value="KIL96906.1"/>
    <property type="molecule type" value="Genomic_DNA"/>
</dbReference>
<dbReference type="OrthoDB" id="363206at2"/>
<keyword evidence="2" id="KW-1185">Reference proteome</keyword>
<dbReference type="Proteomes" id="UP000031971">
    <property type="component" value="Unassembled WGS sequence"/>
</dbReference>